<dbReference type="PROSITE" id="PS51892">
    <property type="entry name" value="SUBTILASE"/>
    <property type="match status" value="1"/>
</dbReference>
<evidence type="ECO:0000259" key="7">
    <source>
        <dbReference type="Pfam" id="PF00082"/>
    </source>
</evidence>
<dbReference type="Gene3D" id="3.40.50.200">
    <property type="entry name" value="Peptidase S8/S53 domain"/>
    <property type="match status" value="1"/>
</dbReference>
<dbReference type="InterPro" id="IPR000209">
    <property type="entry name" value="Peptidase_S8/S53_dom"/>
</dbReference>
<keyword evidence="9" id="KW-1185">Reference proteome</keyword>
<dbReference type="InterPro" id="IPR036852">
    <property type="entry name" value="Peptidase_S8/S53_dom_sf"/>
</dbReference>
<proteinExistence type="inferred from homology"/>
<evidence type="ECO:0000256" key="1">
    <source>
        <dbReference type="ARBA" id="ARBA00011073"/>
    </source>
</evidence>
<evidence type="ECO:0000256" key="2">
    <source>
        <dbReference type="ARBA" id="ARBA00022670"/>
    </source>
</evidence>
<keyword evidence="3 5" id="KW-0378">Hydrolase</keyword>
<evidence type="ECO:0000256" key="5">
    <source>
        <dbReference type="PROSITE-ProRule" id="PRU01240"/>
    </source>
</evidence>
<evidence type="ECO:0000313" key="9">
    <source>
        <dbReference type="Proteomes" id="UP000481421"/>
    </source>
</evidence>
<dbReference type="CDD" id="cd05561">
    <property type="entry name" value="Peptidases_S8_4"/>
    <property type="match status" value="1"/>
</dbReference>
<comment type="similarity">
    <text evidence="1 5">Belongs to the peptidase S8 family.</text>
</comment>
<dbReference type="InterPro" id="IPR050131">
    <property type="entry name" value="Peptidase_S8_subtilisin-like"/>
</dbReference>
<dbReference type="InterPro" id="IPR023828">
    <property type="entry name" value="Peptidase_S8_Ser-AS"/>
</dbReference>
<dbReference type="GO" id="GO:0006508">
    <property type="term" value="P:proteolysis"/>
    <property type="evidence" value="ECO:0007669"/>
    <property type="project" value="UniProtKB-KW"/>
</dbReference>
<evidence type="ECO:0000256" key="6">
    <source>
        <dbReference type="SAM" id="MobiDB-lite"/>
    </source>
</evidence>
<feature type="active site" description="Charge relay system" evidence="5">
    <location>
        <position position="411"/>
    </location>
</feature>
<dbReference type="InterPro" id="IPR015500">
    <property type="entry name" value="Peptidase_S8_subtilisin-rel"/>
</dbReference>
<feature type="compositionally biased region" description="Acidic residues" evidence="6">
    <location>
        <begin position="37"/>
        <end position="59"/>
    </location>
</feature>
<feature type="active site" description="Charge relay system" evidence="5">
    <location>
        <position position="225"/>
    </location>
</feature>
<feature type="region of interest" description="Disordered" evidence="6">
    <location>
        <begin position="30"/>
        <end position="94"/>
    </location>
</feature>
<dbReference type="RefSeq" id="WP_164611381.1">
    <property type="nucleotide sequence ID" value="NZ_JAAIKE010000003.1"/>
</dbReference>
<evidence type="ECO:0000313" key="8">
    <source>
        <dbReference type="EMBL" id="NEX46550.1"/>
    </source>
</evidence>
<organism evidence="8 9">
    <name type="scientific">Pseudotabrizicola algicola</name>
    <dbReference type="NCBI Taxonomy" id="2709381"/>
    <lineage>
        <taxon>Bacteria</taxon>
        <taxon>Pseudomonadati</taxon>
        <taxon>Pseudomonadota</taxon>
        <taxon>Alphaproteobacteria</taxon>
        <taxon>Rhodobacterales</taxon>
        <taxon>Paracoccaceae</taxon>
        <taxon>Pseudotabrizicola</taxon>
    </lineage>
</organism>
<feature type="domain" description="Peptidase S8/S53" evidence="7">
    <location>
        <begin position="221"/>
        <end position="459"/>
    </location>
</feature>
<dbReference type="Proteomes" id="UP000481421">
    <property type="component" value="Unassembled WGS sequence"/>
</dbReference>
<dbReference type="PRINTS" id="PR00723">
    <property type="entry name" value="SUBTILISIN"/>
</dbReference>
<sequence>MTRTHLPALLFALALLAALEHSRVLPGSLFADPAYAQDDDDDDDDDGDDDDDRDDDNDGADQRPDREPSASPGRTSRSAPAPGSRRAPVAAAPANLPVRAEGEIVVSGLTEVDLAALQAEGFVVIENLAITRNGPVLYRLRVPAGNTLEDARDRVRTRASGRNADFNHYYRSGQSVTPAAAPAASVAPVTPAPCNHLNCRTLDQIGWPGARSPDCRAALDIGLIDTSVNVDHAGLSAAQVELVRVAAADLAPSGETHGTAVVALLAGSEQRAPGLLPEANIIAVDIFSREGGDERTDVAHLVQALDLLSQRGVRLANLSLAGPENTVLTDMLKAVADGGMLVVAAAGNAGPTAPPAWPAAAETVLAVTAVDGADRIYRRAQRGAHIDVAAPGVEVWSAASVRGVKPRTGTSFAAPFATAAAAILMSRDPALTPAEAIEALRGLTRDVGAEGSDEVFGAGVLSLAGLCDAPAK</sequence>
<dbReference type="PANTHER" id="PTHR43806:SF11">
    <property type="entry name" value="CEREVISIN-RELATED"/>
    <property type="match status" value="1"/>
</dbReference>
<dbReference type="AlphaFoldDB" id="A0A6B3RKJ1"/>
<name>A0A6B3RKJ1_9RHOB</name>
<feature type="active site" description="Charge relay system" evidence="5">
    <location>
        <position position="257"/>
    </location>
</feature>
<keyword evidence="2 5" id="KW-0645">Protease</keyword>
<reference evidence="8 9" key="1">
    <citation type="submission" date="2020-02" db="EMBL/GenBank/DDBJ databases">
        <title>Rhodobacter algicola sp. nov., isolated from microalga culture.</title>
        <authorList>
            <person name="Park C.-Y."/>
        </authorList>
    </citation>
    <scope>NUCLEOTIDE SEQUENCE [LARGE SCALE GENOMIC DNA]</scope>
    <source>
        <strain evidence="8 9">ETT8</strain>
    </source>
</reference>
<evidence type="ECO:0000256" key="3">
    <source>
        <dbReference type="ARBA" id="ARBA00022801"/>
    </source>
</evidence>
<keyword evidence="4 5" id="KW-0720">Serine protease</keyword>
<evidence type="ECO:0000256" key="4">
    <source>
        <dbReference type="ARBA" id="ARBA00022825"/>
    </source>
</evidence>
<dbReference type="PANTHER" id="PTHR43806">
    <property type="entry name" value="PEPTIDASE S8"/>
    <property type="match status" value="1"/>
</dbReference>
<gene>
    <name evidence="8" type="ORF">G3572_10065</name>
</gene>
<dbReference type="Pfam" id="PF00082">
    <property type="entry name" value="Peptidase_S8"/>
    <property type="match status" value="1"/>
</dbReference>
<dbReference type="EMBL" id="JAAIKE010000003">
    <property type="protein sequence ID" value="NEX46550.1"/>
    <property type="molecule type" value="Genomic_DNA"/>
</dbReference>
<dbReference type="GO" id="GO:0004252">
    <property type="term" value="F:serine-type endopeptidase activity"/>
    <property type="evidence" value="ECO:0007669"/>
    <property type="project" value="UniProtKB-UniRule"/>
</dbReference>
<accession>A0A6B3RKJ1</accession>
<protein>
    <submittedName>
        <fullName evidence="8">S8 family serine peptidase</fullName>
    </submittedName>
</protein>
<comment type="caution">
    <text evidence="8">The sequence shown here is derived from an EMBL/GenBank/DDBJ whole genome shotgun (WGS) entry which is preliminary data.</text>
</comment>
<dbReference type="PROSITE" id="PS00138">
    <property type="entry name" value="SUBTILASE_SER"/>
    <property type="match status" value="1"/>
</dbReference>
<feature type="compositionally biased region" description="Low complexity" evidence="6">
    <location>
        <begin position="74"/>
        <end position="94"/>
    </location>
</feature>
<dbReference type="SUPFAM" id="SSF52743">
    <property type="entry name" value="Subtilisin-like"/>
    <property type="match status" value="1"/>
</dbReference>